<dbReference type="PATRIC" id="fig|1409788.3.peg.507"/>
<keyword evidence="3" id="KW-0732">Signal</keyword>
<feature type="coiled-coil region" evidence="2">
    <location>
        <begin position="396"/>
        <end position="423"/>
    </location>
</feature>
<dbReference type="GO" id="GO:0015562">
    <property type="term" value="F:efflux transmembrane transporter activity"/>
    <property type="evidence" value="ECO:0007669"/>
    <property type="project" value="InterPro"/>
</dbReference>
<dbReference type="STRING" id="1409788.NC99_04910"/>
<evidence type="ECO:0000313" key="4">
    <source>
        <dbReference type="EMBL" id="KOH46651.1"/>
    </source>
</evidence>
<evidence type="ECO:0000256" key="2">
    <source>
        <dbReference type="SAM" id="Coils"/>
    </source>
</evidence>
<dbReference type="PANTHER" id="PTHR30203:SF30">
    <property type="entry name" value="OUTER MEMBRANE PROTEIN-RELATED"/>
    <property type="match status" value="1"/>
</dbReference>
<dbReference type="EMBL" id="LGIA01000023">
    <property type="protein sequence ID" value="KOH46651.1"/>
    <property type="molecule type" value="Genomic_DNA"/>
</dbReference>
<reference evidence="5" key="1">
    <citation type="submission" date="2015-07" db="EMBL/GenBank/DDBJ databases">
        <title>Genome sequencing of Sunxiuqinia dokdonensis strain SK.</title>
        <authorList>
            <person name="Ahn S."/>
            <person name="Kim B.-C."/>
        </authorList>
    </citation>
    <scope>NUCLEOTIDE SEQUENCE [LARGE SCALE GENOMIC DNA]</scope>
    <source>
        <strain evidence="5">SK</strain>
    </source>
</reference>
<keyword evidence="5" id="KW-1185">Reference proteome</keyword>
<dbReference type="InterPro" id="IPR003423">
    <property type="entry name" value="OMP_efflux"/>
</dbReference>
<accession>A0A0L8VDY3</accession>
<protein>
    <submittedName>
        <fullName evidence="4">Membrane protein</fullName>
    </submittedName>
</protein>
<name>A0A0L8VDY3_9BACT</name>
<keyword evidence="2" id="KW-0175">Coiled coil</keyword>
<feature type="chain" id="PRO_5005591792" evidence="3">
    <location>
        <begin position="23"/>
        <end position="494"/>
    </location>
</feature>
<comment type="similarity">
    <text evidence="1">Belongs to the outer membrane factor (OMF) (TC 1.B.17) family.</text>
</comment>
<dbReference type="PANTHER" id="PTHR30203">
    <property type="entry name" value="OUTER MEMBRANE CATION EFFLUX PROTEIN"/>
    <property type="match status" value="1"/>
</dbReference>
<evidence type="ECO:0000313" key="5">
    <source>
        <dbReference type="Proteomes" id="UP000036958"/>
    </source>
</evidence>
<dbReference type="OrthoDB" id="940457at2"/>
<dbReference type="Gene3D" id="1.20.1600.10">
    <property type="entry name" value="Outer membrane efflux proteins (OEP)"/>
    <property type="match status" value="1"/>
</dbReference>
<gene>
    <name evidence="4" type="ORF">NC99_04910</name>
</gene>
<feature type="signal peptide" evidence="3">
    <location>
        <begin position="1"/>
        <end position="22"/>
    </location>
</feature>
<dbReference type="SUPFAM" id="SSF56954">
    <property type="entry name" value="Outer membrane efflux proteins (OEP)"/>
    <property type="match status" value="1"/>
</dbReference>
<proteinExistence type="inferred from homology"/>
<dbReference type="Proteomes" id="UP000036958">
    <property type="component" value="Unassembled WGS sequence"/>
</dbReference>
<organism evidence="4 5">
    <name type="scientific">Sunxiuqinia dokdonensis</name>
    <dbReference type="NCBI Taxonomy" id="1409788"/>
    <lineage>
        <taxon>Bacteria</taxon>
        <taxon>Pseudomonadati</taxon>
        <taxon>Bacteroidota</taxon>
        <taxon>Bacteroidia</taxon>
        <taxon>Marinilabiliales</taxon>
        <taxon>Prolixibacteraceae</taxon>
        <taxon>Sunxiuqinia</taxon>
    </lineage>
</organism>
<comment type="caution">
    <text evidence="4">The sequence shown here is derived from an EMBL/GenBank/DDBJ whole genome shotgun (WGS) entry which is preliminary data.</text>
</comment>
<dbReference type="RefSeq" id="WP_053179404.1">
    <property type="nucleotide sequence ID" value="NZ_LGIA01000023.1"/>
</dbReference>
<dbReference type="InterPro" id="IPR010131">
    <property type="entry name" value="MdtP/NodT-like"/>
</dbReference>
<evidence type="ECO:0000256" key="3">
    <source>
        <dbReference type="SAM" id="SignalP"/>
    </source>
</evidence>
<evidence type="ECO:0000256" key="1">
    <source>
        <dbReference type="ARBA" id="ARBA00007613"/>
    </source>
</evidence>
<dbReference type="AlphaFoldDB" id="A0A0L8VDY3"/>
<dbReference type="Pfam" id="PF02321">
    <property type="entry name" value="OEP"/>
    <property type="match status" value="2"/>
</dbReference>
<sequence length="494" mass="57064">MKRFFTKLKFLILLALFPGSMAFGQQLLNLERALDIASQNSPDIRRSLLNLERSQESLNAQKAALKSQFSLSLNPIEYSRTRSFDDYYSSWYTNESLGTSGTFTVAQPILVTDGTLSLVNRFGWQKSTSDINNIEDRSFTNNLYLSLSQPLFTYNRLRLQLKELQLDLENSNLSYAMQRLNLERLVTQYFYNVYMAQMSLTIAEDELANTEKSFEITKNKVDAGLAAREELYQAELNFATAKSNVQNQQVSLENFKDQFKQYIGMDIFEEIAVMTSVDVNTVDVDLQKAIEYGLSSRMELRQREIDIETSQFDLIRTNALNEFEGNMNLSVGIIGDNRKLGDIYENPTNNPRVSLSFNVPLFDWGEKKSRIKAQEAVIKTQELGFEQEKVQIIMDIRQVYRSLQNIRNQIDIAEQNERNAQLTYEINLERYANGDLTSMDLNLFQTQLSEKKMSYAQALIDYKVELLNLKIQSLYDFEQRKGIVPEDLILKSKN</sequence>